<evidence type="ECO:0000256" key="4">
    <source>
        <dbReference type="SAM" id="SignalP"/>
    </source>
</evidence>
<keyword evidence="4" id="KW-0732">Signal</keyword>
<proteinExistence type="inferred from homology"/>
<dbReference type="GO" id="GO:0004500">
    <property type="term" value="F:dopamine beta-monooxygenase activity"/>
    <property type="evidence" value="ECO:0007669"/>
    <property type="project" value="InterPro"/>
</dbReference>
<comment type="similarity">
    <text evidence="1">Belongs to the copper type II ascorbate-dependent monooxygenase family.</text>
</comment>
<keyword evidence="6" id="KW-0560">Oxidoreductase</keyword>
<keyword evidence="2" id="KW-1015">Disulfide bond</keyword>
<dbReference type="Gene3D" id="2.60.120.310">
    <property type="entry name" value="Copper type II, ascorbate-dependent monooxygenase, N-terminal domain"/>
    <property type="match status" value="1"/>
</dbReference>
<dbReference type="InterPro" id="IPR036939">
    <property type="entry name" value="Cu2_ascorb_mOase_N_sf"/>
</dbReference>
<evidence type="ECO:0000256" key="1">
    <source>
        <dbReference type="ARBA" id="ARBA00010676"/>
    </source>
</evidence>
<dbReference type="Pfam" id="PF01082">
    <property type="entry name" value="Cu2_monooxygen"/>
    <property type="match status" value="1"/>
</dbReference>
<reference evidence="6" key="1">
    <citation type="submission" date="2020-06" db="EMBL/GenBank/DDBJ databases">
        <authorList>
            <consortium name="Plant Systems Biology data submission"/>
        </authorList>
    </citation>
    <scope>NUCLEOTIDE SEQUENCE</scope>
    <source>
        <strain evidence="6">D6</strain>
    </source>
</reference>
<evidence type="ECO:0000313" key="6">
    <source>
        <dbReference type="EMBL" id="CAB9522351.1"/>
    </source>
</evidence>
<dbReference type="InterPro" id="IPR045266">
    <property type="entry name" value="DOH_DOMON"/>
</dbReference>
<dbReference type="InterPro" id="IPR014784">
    <property type="entry name" value="Cu2_ascorb_mOase-like_C"/>
</dbReference>
<dbReference type="Gene3D" id="2.60.40.1210">
    <property type="entry name" value="Cellobiose dehydrogenase, cytochrome domain"/>
    <property type="match status" value="1"/>
</dbReference>
<evidence type="ECO:0000256" key="3">
    <source>
        <dbReference type="ARBA" id="ARBA00023180"/>
    </source>
</evidence>
<dbReference type="EMBL" id="CAICTM010001291">
    <property type="protein sequence ID" value="CAB9522351.1"/>
    <property type="molecule type" value="Genomic_DNA"/>
</dbReference>
<dbReference type="Pfam" id="PF03712">
    <property type="entry name" value="Cu2_monoox_C"/>
    <property type="match status" value="1"/>
</dbReference>
<dbReference type="SUPFAM" id="SSF49742">
    <property type="entry name" value="PHM/PNGase F"/>
    <property type="match status" value="2"/>
</dbReference>
<evidence type="ECO:0000259" key="5">
    <source>
        <dbReference type="PROSITE" id="PS50836"/>
    </source>
</evidence>
<dbReference type="Pfam" id="PF03351">
    <property type="entry name" value="DOMON"/>
    <property type="match status" value="1"/>
</dbReference>
<dbReference type="CDD" id="cd09631">
    <property type="entry name" value="DOMON_DOH"/>
    <property type="match status" value="1"/>
</dbReference>
<dbReference type="PROSITE" id="PS50836">
    <property type="entry name" value="DOMON"/>
    <property type="match status" value="1"/>
</dbReference>
<dbReference type="GO" id="GO:0005507">
    <property type="term" value="F:copper ion binding"/>
    <property type="evidence" value="ECO:0007669"/>
    <property type="project" value="InterPro"/>
</dbReference>
<feature type="signal peptide" evidence="4">
    <location>
        <begin position="1"/>
        <end position="24"/>
    </location>
</feature>
<feature type="domain" description="DOMON" evidence="5">
    <location>
        <begin position="47"/>
        <end position="165"/>
    </location>
</feature>
<dbReference type="Gene3D" id="2.60.120.230">
    <property type="match status" value="1"/>
</dbReference>
<evidence type="ECO:0000256" key="2">
    <source>
        <dbReference type="ARBA" id="ARBA00023157"/>
    </source>
</evidence>
<keyword evidence="6" id="KW-0503">Monooxygenase</keyword>
<dbReference type="PANTHER" id="PTHR10157">
    <property type="entry name" value="DOPAMINE BETA HYDROXYLASE RELATED"/>
    <property type="match status" value="1"/>
</dbReference>
<dbReference type="InterPro" id="IPR000945">
    <property type="entry name" value="DBH-like"/>
</dbReference>
<comment type="caution">
    <text evidence="6">The sequence shown here is derived from an EMBL/GenBank/DDBJ whole genome shotgun (WGS) entry which is preliminary data.</text>
</comment>
<dbReference type="InterPro" id="IPR008977">
    <property type="entry name" value="PHM/PNGase_F_dom_sf"/>
</dbReference>
<feature type="chain" id="PRO_5040133743" evidence="4">
    <location>
        <begin position="25"/>
        <end position="688"/>
    </location>
</feature>
<dbReference type="InterPro" id="IPR024548">
    <property type="entry name" value="Cu2_monoox_C"/>
</dbReference>
<sequence>MRISLSNASAALLLLASFGTLAAAERYCFDDTRFTEADWAFCQQIQPDLFMYYTPFPEEGNVMLGLHATRDTFGWTALALAGNGGMKGASQVVVRQENGEWIAEDRHSRDYVTPSLDASQDVKLLFANQTSCGETSWGVLIPMNSCDDDDYPIEDISVFMHWAFGDGHTFGFHGSRRGQFHANLMRAPKDVPSTDGLPYLDILMPDVPVVVGEGGSDPTNPYICSFFDISQLPKSNTNEELGPGSKVHVTRFSPVLDEDSKQFVHHMIFIIPECESMPSGCSIMKWPWAVGSEDIIFPEDVGLPFGGEQTMLVLQMHYYNPNLVEDIRDSSGVRVYFTTELRPEEAGVIALNGGTGPWQRPSVPAGQSDYALDPMVIPSSCTNYNWREPITVLGVIHHMHLAGLNMDINVERDGRSLGPLRHEKFYDFNHQSLEESPLGKLDPGDQLVMNCHYDTTGVTEDISFGDLTQQEMCYAIMMVYPVQDVDDYSYTPVAFNTEQCFTAGTGAFANVSACTENYMESVPTFFDFRNNVEDDFGAFDMCNSDWYESLLLPYLPASCPDCYKNSNCTAEEVAIHAQTVVCPNQCNMMGASVYPNVSQTEAYASGVWGCSENGPASPEFGWVQYTRAIEMQEANCTARGDLSQVVELADVPVGADESAADCGAVSGSTKLMLGGALVGTFVAVFTML</sequence>
<dbReference type="InterPro" id="IPR005018">
    <property type="entry name" value="DOMON_domain"/>
</dbReference>
<keyword evidence="7" id="KW-1185">Reference proteome</keyword>
<dbReference type="InterPro" id="IPR000323">
    <property type="entry name" value="Cu2_ascorb_mOase_N"/>
</dbReference>
<dbReference type="PANTHER" id="PTHR10157:SF23">
    <property type="entry name" value="MOXD1 HOMOLOG 1"/>
    <property type="match status" value="1"/>
</dbReference>
<organism evidence="6 7">
    <name type="scientific">Seminavis robusta</name>
    <dbReference type="NCBI Taxonomy" id="568900"/>
    <lineage>
        <taxon>Eukaryota</taxon>
        <taxon>Sar</taxon>
        <taxon>Stramenopiles</taxon>
        <taxon>Ochrophyta</taxon>
        <taxon>Bacillariophyta</taxon>
        <taxon>Bacillariophyceae</taxon>
        <taxon>Bacillariophycidae</taxon>
        <taxon>Naviculales</taxon>
        <taxon>Naviculaceae</taxon>
        <taxon>Seminavis</taxon>
    </lineage>
</organism>
<dbReference type="Proteomes" id="UP001153069">
    <property type="component" value="Unassembled WGS sequence"/>
</dbReference>
<gene>
    <name evidence="6" type="ORF">SEMRO_1293_G260110.1</name>
</gene>
<keyword evidence="3" id="KW-0325">Glycoprotein</keyword>
<accession>A0A9N8EJ97</accession>
<evidence type="ECO:0000313" key="7">
    <source>
        <dbReference type="Proteomes" id="UP001153069"/>
    </source>
</evidence>
<dbReference type="OrthoDB" id="441566at2759"/>
<protein>
    <submittedName>
        <fullName evidence="6">DBH-like monooxygenase protein 1</fullName>
    </submittedName>
</protein>
<name>A0A9N8EJ97_9STRA</name>
<dbReference type="SUPFAM" id="SSF49344">
    <property type="entry name" value="CBD9-like"/>
    <property type="match status" value="1"/>
</dbReference>
<dbReference type="AlphaFoldDB" id="A0A9N8EJ97"/>